<feature type="region of interest" description="Disordered" evidence="1">
    <location>
        <begin position="152"/>
        <end position="194"/>
    </location>
</feature>
<feature type="compositionally biased region" description="Polar residues" evidence="1">
    <location>
        <begin position="35"/>
        <end position="70"/>
    </location>
</feature>
<feature type="region of interest" description="Disordered" evidence="1">
    <location>
        <begin position="1"/>
        <end position="118"/>
    </location>
</feature>
<feature type="compositionally biased region" description="Polar residues" evidence="1">
    <location>
        <begin position="15"/>
        <end position="25"/>
    </location>
</feature>
<evidence type="ECO:0000256" key="1">
    <source>
        <dbReference type="SAM" id="MobiDB-lite"/>
    </source>
</evidence>
<comment type="caution">
    <text evidence="2">The sequence shown here is derived from an EMBL/GenBank/DDBJ whole genome shotgun (WGS) entry which is preliminary data.</text>
</comment>
<gene>
    <name evidence="2" type="ORF">niasHT_014948</name>
</gene>
<dbReference type="Proteomes" id="UP001620626">
    <property type="component" value="Unassembled WGS sequence"/>
</dbReference>
<accession>A0ABD2LFP1</accession>
<protein>
    <submittedName>
        <fullName evidence="2">Uncharacterized protein</fullName>
    </submittedName>
</protein>
<feature type="compositionally biased region" description="Low complexity" evidence="1">
    <location>
        <begin position="1"/>
        <end position="14"/>
    </location>
</feature>
<name>A0ABD2LFP1_9BILA</name>
<organism evidence="2 3">
    <name type="scientific">Heterodera trifolii</name>
    <dbReference type="NCBI Taxonomy" id="157864"/>
    <lineage>
        <taxon>Eukaryota</taxon>
        <taxon>Metazoa</taxon>
        <taxon>Ecdysozoa</taxon>
        <taxon>Nematoda</taxon>
        <taxon>Chromadorea</taxon>
        <taxon>Rhabditida</taxon>
        <taxon>Tylenchina</taxon>
        <taxon>Tylenchomorpha</taxon>
        <taxon>Tylenchoidea</taxon>
        <taxon>Heteroderidae</taxon>
        <taxon>Heteroderinae</taxon>
        <taxon>Heterodera</taxon>
    </lineage>
</organism>
<dbReference type="EMBL" id="JBICBT010000427">
    <property type="protein sequence ID" value="KAL3114045.1"/>
    <property type="molecule type" value="Genomic_DNA"/>
</dbReference>
<feature type="compositionally biased region" description="Pro residues" evidence="1">
    <location>
        <begin position="74"/>
        <end position="85"/>
    </location>
</feature>
<proteinExistence type="predicted"/>
<keyword evidence="3" id="KW-1185">Reference proteome</keyword>
<sequence length="194" mass="21791">MNPNYSYPNTYSYPAMNTNVPNPGYNQAPPPGMGVQQNNPPRTEFPSQNYNPYQQPFYPHTTNQNAPHSAQNNVPPPTAQNPPQIPQNHQQPSGNILNGPNAVPLNQRVIPPPKYYKSNKGKPISTLSDALNKHAAEFSRFFQFIVNQAKICDQEDEREKQARKAEDGKEKPAEDGKEKQTEEGEKQPEPAKED</sequence>
<evidence type="ECO:0000313" key="3">
    <source>
        <dbReference type="Proteomes" id="UP001620626"/>
    </source>
</evidence>
<dbReference type="AlphaFoldDB" id="A0ABD2LFP1"/>
<reference evidence="2 3" key="1">
    <citation type="submission" date="2024-10" db="EMBL/GenBank/DDBJ databases">
        <authorList>
            <person name="Kim D."/>
        </authorList>
    </citation>
    <scope>NUCLEOTIDE SEQUENCE [LARGE SCALE GENOMIC DNA]</scope>
    <source>
        <strain evidence="2">BH-2024</strain>
    </source>
</reference>
<feature type="compositionally biased region" description="Basic and acidic residues" evidence="1">
    <location>
        <begin position="157"/>
        <end position="194"/>
    </location>
</feature>
<evidence type="ECO:0000313" key="2">
    <source>
        <dbReference type="EMBL" id="KAL3114045.1"/>
    </source>
</evidence>